<keyword evidence="1" id="KW-0456">Lyase</keyword>
<dbReference type="SMART" id="SM00858">
    <property type="entry name" value="SAF"/>
    <property type="match status" value="1"/>
</dbReference>
<dbReference type="GO" id="GO:0019698">
    <property type="term" value="P:D-galacturonate catabolic process"/>
    <property type="evidence" value="ECO:0007669"/>
    <property type="project" value="TreeGrafter"/>
</dbReference>
<dbReference type="PATRIC" id="fig|768706.3.peg.3042"/>
<dbReference type="KEGG" id="dor:Desor_3027"/>
<dbReference type="Pfam" id="PF08666">
    <property type="entry name" value="SAF"/>
    <property type="match status" value="1"/>
</dbReference>
<dbReference type="RefSeq" id="WP_014185357.1">
    <property type="nucleotide sequence ID" value="NC_016584.1"/>
</dbReference>
<dbReference type="InterPro" id="IPR052172">
    <property type="entry name" value="UxaA_altronate/galactarate_dh"/>
</dbReference>
<dbReference type="Proteomes" id="UP000006346">
    <property type="component" value="Chromosome"/>
</dbReference>
<evidence type="ECO:0000313" key="4">
    <source>
        <dbReference type="Proteomes" id="UP000006346"/>
    </source>
</evidence>
<dbReference type="PANTHER" id="PTHR30536">
    <property type="entry name" value="ALTRONATE/GALACTARATE DEHYDRATASE"/>
    <property type="match status" value="1"/>
</dbReference>
<dbReference type="GO" id="GO:0016829">
    <property type="term" value="F:lyase activity"/>
    <property type="evidence" value="ECO:0007669"/>
    <property type="project" value="UniProtKB-KW"/>
</dbReference>
<protein>
    <submittedName>
        <fullName evidence="3">Altronate dehydratase</fullName>
    </submittedName>
</protein>
<keyword evidence="4" id="KW-1185">Reference proteome</keyword>
<dbReference type="OrthoDB" id="9804574at2"/>
<dbReference type="InterPro" id="IPR013974">
    <property type="entry name" value="SAF"/>
</dbReference>
<sequence>MQKALKIDSRDNVAVVLSELNKGDDVLVNTESGALQLKVLSNIPFGHKIALKPLPSDEPIIKYGEVIGKAKTPIEPGEWVHLQNLYCERGRED</sequence>
<dbReference type="HOGENOM" id="CLU_084161_3_0_9"/>
<dbReference type="STRING" id="768706.Desor_3027"/>
<organism evidence="3 4">
    <name type="scientific">Desulfosporosinus orientis (strain ATCC 19365 / DSM 765 / NCIMB 8382 / VKM B-1628 / Singapore I)</name>
    <name type="common">Desulfotomaculum orientis</name>
    <dbReference type="NCBI Taxonomy" id="768706"/>
    <lineage>
        <taxon>Bacteria</taxon>
        <taxon>Bacillati</taxon>
        <taxon>Bacillota</taxon>
        <taxon>Clostridia</taxon>
        <taxon>Eubacteriales</taxon>
        <taxon>Desulfitobacteriaceae</taxon>
        <taxon>Desulfosporosinus</taxon>
    </lineage>
</organism>
<dbReference type="InterPro" id="IPR044144">
    <property type="entry name" value="SAF_UxaA/GarD"/>
</dbReference>
<evidence type="ECO:0000259" key="2">
    <source>
        <dbReference type="SMART" id="SM00858"/>
    </source>
</evidence>
<evidence type="ECO:0000256" key="1">
    <source>
        <dbReference type="ARBA" id="ARBA00023239"/>
    </source>
</evidence>
<gene>
    <name evidence="3" type="ordered locus">Desor_3027</name>
</gene>
<feature type="domain" description="SAF" evidence="2">
    <location>
        <begin position="11"/>
        <end position="86"/>
    </location>
</feature>
<dbReference type="EMBL" id="CP003108">
    <property type="protein sequence ID" value="AET68549.1"/>
    <property type="molecule type" value="Genomic_DNA"/>
</dbReference>
<proteinExistence type="predicted"/>
<dbReference type="PANTHER" id="PTHR30536:SF5">
    <property type="entry name" value="ALTRONATE DEHYDRATASE"/>
    <property type="match status" value="1"/>
</dbReference>
<evidence type="ECO:0000313" key="3">
    <source>
        <dbReference type="EMBL" id="AET68549.1"/>
    </source>
</evidence>
<dbReference type="Gene3D" id="2.30.130.110">
    <property type="match status" value="1"/>
</dbReference>
<dbReference type="AlphaFoldDB" id="G7WIA1"/>
<dbReference type="eggNOG" id="COG2721">
    <property type="taxonomic scope" value="Bacteria"/>
</dbReference>
<name>G7WIA1_DESOD</name>
<dbReference type="CDD" id="cd11613">
    <property type="entry name" value="SAF_AH_GD"/>
    <property type="match status" value="1"/>
</dbReference>
<reference evidence="4" key="1">
    <citation type="submission" date="2011-11" db="EMBL/GenBank/DDBJ databases">
        <title>Complete sequence of Desulfosporosinus orientis DSM 765.</title>
        <authorList>
            <person name="Lucas S."/>
            <person name="Han J."/>
            <person name="Lapidus A."/>
            <person name="Cheng J.-F."/>
            <person name="Goodwin L."/>
            <person name="Pitluck S."/>
            <person name="Peters L."/>
            <person name="Ovchinnikova G."/>
            <person name="Teshima H."/>
            <person name="Detter J.C."/>
            <person name="Han C."/>
            <person name="Tapia R."/>
            <person name="Land M."/>
            <person name="Hauser L."/>
            <person name="Kyrpides N."/>
            <person name="Ivanova N."/>
            <person name="Pagani I."/>
            <person name="Pester M."/>
            <person name="Spring S."/>
            <person name="Ollivier B."/>
            <person name="Rattei T."/>
            <person name="Klenk H.-P."/>
            <person name="Wagner M."/>
            <person name="Loy A."/>
            <person name="Woyke T."/>
        </authorList>
    </citation>
    <scope>NUCLEOTIDE SEQUENCE [LARGE SCALE GENOMIC DNA]</scope>
    <source>
        <strain evidence="4">ATCC 19365 / DSM 765 / NCIMB 8382 / VKM B-1628</strain>
    </source>
</reference>
<reference evidence="3 4" key="2">
    <citation type="journal article" date="2012" name="J. Bacteriol.">
        <title>Complete genome sequences of Desulfosporosinus orientis DSM765T, Desulfosporosinus youngiae DSM17734T, Desulfosporosinus meridiei DSM13257T, and Desulfosporosinus acidiphilus DSM22704T.</title>
        <authorList>
            <person name="Pester M."/>
            <person name="Brambilla E."/>
            <person name="Alazard D."/>
            <person name="Rattei T."/>
            <person name="Weinmaier T."/>
            <person name="Han J."/>
            <person name="Lucas S."/>
            <person name="Lapidus A."/>
            <person name="Cheng J.F."/>
            <person name="Goodwin L."/>
            <person name="Pitluck S."/>
            <person name="Peters L."/>
            <person name="Ovchinnikova G."/>
            <person name="Teshima H."/>
            <person name="Detter J.C."/>
            <person name="Han C.S."/>
            <person name="Tapia R."/>
            <person name="Land M.L."/>
            <person name="Hauser L."/>
            <person name="Kyrpides N.C."/>
            <person name="Ivanova N.N."/>
            <person name="Pagani I."/>
            <person name="Huntmann M."/>
            <person name="Wei C.L."/>
            <person name="Davenport K.W."/>
            <person name="Daligault H."/>
            <person name="Chain P.S."/>
            <person name="Chen A."/>
            <person name="Mavromatis K."/>
            <person name="Markowitz V."/>
            <person name="Szeto E."/>
            <person name="Mikhailova N."/>
            <person name="Pati A."/>
            <person name="Wagner M."/>
            <person name="Woyke T."/>
            <person name="Ollivier B."/>
            <person name="Klenk H.P."/>
            <person name="Spring S."/>
            <person name="Loy A."/>
        </authorList>
    </citation>
    <scope>NUCLEOTIDE SEQUENCE [LARGE SCALE GENOMIC DNA]</scope>
    <source>
        <strain evidence="4">ATCC 19365 / DSM 765 / NCIMB 8382 / VKM B-1628</strain>
    </source>
</reference>
<accession>G7WIA1</accession>